<dbReference type="CDD" id="cd00714">
    <property type="entry name" value="GFAT"/>
    <property type="match status" value="1"/>
</dbReference>
<dbReference type="SUPFAM" id="SSF56235">
    <property type="entry name" value="N-terminal nucleophile aminohydrolases (Ntn hydrolases)"/>
    <property type="match status" value="1"/>
</dbReference>
<dbReference type="InterPro" id="IPR029055">
    <property type="entry name" value="Ntn_hydrolases_N"/>
</dbReference>
<dbReference type="Pfam" id="PF01380">
    <property type="entry name" value="SIS"/>
    <property type="match status" value="2"/>
</dbReference>
<evidence type="ECO:0000313" key="13">
    <source>
        <dbReference type="EMBL" id="PJA45641.1"/>
    </source>
</evidence>
<dbReference type="EC" id="2.6.1.16" evidence="3 10"/>
<dbReference type="SUPFAM" id="SSF53697">
    <property type="entry name" value="SIS domain"/>
    <property type="match status" value="1"/>
</dbReference>
<evidence type="ECO:0000256" key="3">
    <source>
        <dbReference type="ARBA" id="ARBA00012916"/>
    </source>
</evidence>
<dbReference type="InterPro" id="IPR046348">
    <property type="entry name" value="SIS_dom_sf"/>
</dbReference>
<dbReference type="GO" id="GO:0006047">
    <property type="term" value="P:UDP-N-acetylglucosamine metabolic process"/>
    <property type="evidence" value="ECO:0007669"/>
    <property type="project" value="TreeGrafter"/>
</dbReference>
<evidence type="ECO:0000256" key="1">
    <source>
        <dbReference type="ARBA" id="ARBA00001031"/>
    </source>
</evidence>
<dbReference type="NCBIfam" id="TIGR01135">
    <property type="entry name" value="glmS"/>
    <property type="match status" value="1"/>
</dbReference>
<evidence type="ECO:0000259" key="11">
    <source>
        <dbReference type="PROSITE" id="PS51278"/>
    </source>
</evidence>
<gene>
    <name evidence="10 13" type="primary">glmS</name>
    <name evidence="13" type="ORF">CO174_02230</name>
</gene>
<dbReference type="PANTHER" id="PTHR10937:SF0">
    <property type="entry name" value="GLUTAMINE--FRUCTOSE-6-PHOSPHATE TRANSAMINASE (ISOMERIZING)"/>
    <property type="match status" value="1"/>
</dbReference>
<feature type="initiator methionine" description="Removed" evidence="10">
    <location>
        <position position="1"/>
    </location>
</feature>
<dbReference type="GO" id="GO:0004360">
    <property type="term" value="F:glutamine-fructose-6-phosphate transaminase (isomerizing) activity"/>
    <property type="evidence" value="ECO:0007669"/>
    <property type="project" value="UniProtKB-UniRule"/>
</dbReference>
<dbReference type="GO" id="GO:0006002">
    <property type="term" value="P:fructose 6-phosphate metabolic process"/>
    <property type="evidence" value="ECO:0007669"/>
    <property type="project" value="TreeGrafter"/>
</dbReference>
<feature type="domain" description="Glutamine amidotransferase type-2" evidence="11">
    <location>
        <begin position="2"/>
        <end position="218"/>
    </location>
</feature>
<dbReference type="InterPro" id="IPR005855">
    <property type="entry name" value="GFAT"/>
</dbReference>
<dbReference type="FunFam" id="3.60.20.10:FF:000006">
    <property type="entry name" value="Glutamine--fructose-6-phosphate aminotransferase [isomerizing]"/>
    <property type="match status" value="1"/>
</dbReference>
<dbReference type="GO" id="GO:0046349">
    <property type="term" value="P:amino sugar biosynthetic process"/>
    <property type="evidence" value="ECO:0007669"/>
    <property type="project" value="UniProtKB-ARBA"/>
</dbReference>
<dbReference type="HAMAP" id="MF_00164">
    <property type="entry name" value="GlmS"/>
    <property type="match status" value="1"/>
</dbReference>
<dbReference type="InterPro" id="IPR047084">
    <property type="entry name" value="GFAT_N"/>
</dbReference>
<name>A0A2M7XCM4_9BACT</name>
<dbReference type="CDD" id="cd05009">
    <property type="entry name" value="SIS_GlmS_GlmD_2"/>
    <property type="match status" value="1"/>
</dbReference>
<evidence type="ECO:0000256" key="9">
    <source>
        <dbReference type="ARBA" id="ARBA00022962"/>
    </source>
</evidence>
<keyword evidence="9" id="KW-0315">Glutamine amidotransferase</keyword>
<keyword evidence="5 10" id="KW-0963">Cytoplasm</keyword>
<accession>A0A2M7XCM4</accession>
<keyword evidence="6 10" id="KW-0032">Aminotransferase</keyword>
<comment type="caution">
    <text evidence="13">The sequence shown here is derived from an EMBL/GenBank/DDBJ whole genome shotgun (WGS) entry which is preliminary data.</text>
</comment>
<comment type="subunit">
    <text evidence="10">Homodimer.</text>
</comment>
<dbReference type="PROSITE" id="PS51278">
    <property type="entry name" value="GATASE_TYPE_2"/>
    <property type="match status" value="1"/>
</dbReference>
<dbReference type="AlphaFoldDB" id="A0A2M7XCM4"/>
<feature type="active site" description="Nucleophile; for GATase activity" evidence="10">
    <location>
        <position position="2"/>
    </location>
</feature>
<evidence type="ECO:0000313" key="14">
    <source>
        <dbReference type="Proteomes" id="UP000229385"/>
    </source>
</evidence>
<evidence type="ECO:0000256" key="4">
    <source>
        <dbReference type="ARBA" id="ARBA00016090"/>
    </source>
</evidence>
<comment type="catalytic activity">
    <reaction evidence="1 10">
        <text>D-fructose 6-phosphate + L-glutamine = D-glucosamine 6-phosphate + L-glutamate</text>
        <dbReference type="Rhea" id="RHEA:13237"/>
        <dbReference type="ChEBI" id="CHEBI:29985"/>
        <dbReference type="ChEBI" id="CHEBI:58359"/>
        <dbReference type="ChEBI" id="CHEBI:58725"/>
        <dbReference type="ChEBI" id="CHEBI:61527"/>
        <dbReference type="EC" id="2.6.1.16"/>
    </reaction>
</comment>
<evidence type="ECO:0000256" key="5">
    <source>
        <dbReference type="ARBA" id="ARBA00022490"/>
    </source>
</evidence>
<evidence type="ECO:0000259" key="12">
    <source>
        <dbReference type="PROSITE" id="PS51464"/>
    </source>
</evidence>
<dbReference type="NCBIfam" id="NF001484">
    <property type="entry name" value="PRK00331.1"/>
    <property type="match status" value="1"/>
</dbReference>
<comment type="subcellular location">
    <subcellularLocation>
        <location evidence="2 10">Cytoplasm</location>
    </subcellularLocation>
</comment>
<dbReference type="Proteomes" id="UP000229385">
    <property type="component" value="Unassembled WGS sequence"/>
</dbReference>
<dbReference type="GO" id="GO:0005975">
    <property type="term" value="P:carbohydrate metabolic process"/>
    <property type="evidence" value="ECO:0007669"/>
    <property type="project" value="UniProtKB-UniRule"/>
</dbReference>
<reference evidence="14" key="1">
    <citation type="submission" date="2017-09" db="EMBL/GenBank/DDBJ databases">
        <title>Depth-based differentiation of microbial function through sediment-hosted aquifers and enrichment of novel symbionts in the deep terrestrial subsurface.</title>
        <authorList>
            <person name="Probst A.J."/>
            <person name="Ladd B."/>
            <person name="Jarett J.K."/>
            <person name="Geller-Mcgrath D.E."/>
            <person name="Sieber C.M.K."/>
            <person name="Emerson J.B."/>
            <person name="Anantharaman K."/>
            <person name="Thomas B.C."/>
            <person name="Malmstrom R."/>
            <person name="Stieglmeier M."/>
            <person name="Klingl A."/>
            <person name="Woyke T."/>
            <person name="Ryan C.M."/>
            <person name="Banfield J.F."/>
        </authorList>
    </citation>
    <scope>NUCLEOTIDE SEQUENCE [LARGE SCALE GENOMIC DNA]</scope>
</reference>
<sequence length="609" mass="67190">MCGIVGYVGTKQAFPVLIKGLEALEYRGYDSAGLCIQNGRLHTVRSEGKVISLSEKAQLFSLEGTAGIAHTRWATHGVPEERNAHPHRDCAGRVAIVHNGIIENHHTLRERLQKTGHVFASDTDSEVLAHLVEEALDQGHPLLEAVRVTLRQIQGTYGLAVIAKEIPQTIVVARMGSPLVVGIGEEGYYVASDPSALIEYTKDVMFLDDGELAAVTSEGITLRALDDQEVEQRIERLEWDTEASQKDGHEHFMLKEILEQPEVIKNSCRGRIDRERGKVVLGGLRDVQEALKRMERIVIVGCGSAYYAGLVGEYLLEELAGIPVEVELASEFRYRKPILTERTVVLAISQSGETADTLEAIKEAKRKRALTLGLVNAVGSSIARETDAGVYNHAGPEIGVASTKAFVSQLVVLTLMSIHIGQLRGTLSEARASKLLSELTRIPNHVQVMIEDRCQIQRVARRFVAWDHCLFLGRKFQAPIAYEGALKMKEVSYVHAEGYTSGEMKHGPIALIDEAFPSVVLCPNDSMFEKTCSNIEELRARLGPIIAITDRPDLVERLADEIIVVPETIEELQPILTVIPTQLLAYEMAVARKFDPDKPRNLAKSVTVE</sequence>
<protein>
    <recommendedName>
        <fullName evidence="4 10">Glutamine--fructose-6-phosphate aminotransferase [isomerizing]</fullName>
        <ecNumber evidence="3 10">2.6.1.16</ecNumber>
    </recommendedName>
    <alternativeName>
        <fullName evidence="10">D-fructose-6-phosphate amidotransferase</fullName>
    </alternativeName>
    <alternativeName>
        <fullName evidence="10">GFAT</fullName>
    </alternativeName>
    <alternativeName>
        <fullName evidence="10">Glucosamine-6-phosphate synthase</fullName>
    </alternativeName>
    <alternativeName>
        <fullName evidence="10">Hexosephosphate aminotransferase</fullName>
    </alternativeName>
    <alternativeName>
        <fullName evidence="10">L-glutamine--D-fructose-6-phosphate amidotransferase</fullName>
    </alternativeName>
</protein>
<feature type="domain" description="SIS" evidence="12">
    <location>
        <begin position="287"/>
        <end position="426"/>
    </location>
</feature>
<dbReference type="PROSITE" id="PS51464">
    <property type="entry name" value="SIS"/>
    <property type="match status" value="2"/>
</dbReference>
<dbReference type="FunFam" id="3.40.50.10490:FF:000001">
    <property type="entry name" value="Glutamine--fructose-6-phosphate aminotransferase [isomerizing]"/>
    <property type="match status" value="1"/>
</dbReference>
<dbReference type="Gene3D" id="3.60.20.10">
    <property type="entry name" value="Glutamine Phosphoribosylpyrophosphate, subunit 1, domain 1"/>
    <property type="match status" value="1"/>
</dbReference>
<dbReference type="EMBL" id="PFWU01000028">
    <property type="protein sequence ID" value="PJA45641.1"/>
    <property type="molecule type" value="Genomic_DNA"/>
</dbReference>
<keyword evidence="7 10" id="KW-0808">Transferase</keyword>
<evidence type="ECO:0000256" key="7">
    <source>
        <dbReference type="ARBA" id="ARBA00022679"/>
    </source>
</evidence>
<dbReference type="InterPro" id="IPR035490">
    <property type="entry name" value="GlmS/FrlB_SIS"/>
</dbReference>
<dbReference type="CDD" id="cd05008">
    <property type="entry name" value="SIS_GlmS_GlmD_1"/>
    <property type="match status" value="1"/>
</dbReference>
<dbReference type="GO" id="GO:0006487">
    <property type="term" value="P:protein N-linked glycosylation"/>
    <property type="evidence" value="ECO:0007669"/>
    <property type="project" value="TreeGrafter"/>
</dbReference>
<dbReference type="FunFam" id="3.40.50.10490:FF:000002">
    <property type="entry name" value="Glutamine--fructose-6-phosphate aminotransferase [isomerizing]"/>
    <property type="match status" value="1"/>
</dbReference>
<dbReference type="Gene3D" id="3.40.50.10490">
    <property type="entry name" value="Glucose-6-phosphate isomerase like protein, domain 1"/>
    <property type="match status" value="2"/>
</dbReference>
<evidence type="ECO:0000256" key="10">
    <source>
        <dbReference type="HAMAP-Rule" id="MF_00164"/>
    </source>
</evidence>
<dbReference type="GO" id="GO:0005737">
    <property type="term" value="C:cytoplasm"/>
    <property type="evidence" value="ECO:0007669"/>
    <property type="project" value="UniProtKB-SubCell"/>
</dbReference>
<dbReference type="InterPro" id="IPR017932">
    <property type="entry name" value="GATase_2_dom"/>
</dbReference>
<dbReference type="PANTHER" id="PTHR10937">
    <property type="entry name" value="GLUCOSAMINE--FRUCTOSE-6-PHOSPHATE AMINOTRANSFERASE, ISOMERIZING"/>
    <property type="match status" value="1"/>
</dbReference>
<organism evidence="13 14">
    <name type="scientific">Candidatus Uhrbacteria bacterium CG_4_9_14_3_um_filter_50_9</name>
    <dbReference type="NCBI Taxonomy" id="1975035"/>
    <lineage>
        <taxon>Bacteria</taxon>
        <taxon>Candidatus Uhriibacteriota</taxon>
    </lineage>
</organism>
<evidence type="ECO:0000256" key="2">
    <source>
        <dbReference type="ARBA" id="ARBA00004496"/>
    </source>
</evidence>
<proteinExistence type="inferred from homology"/>
<dbReference type="InterPro" id="IPR035466">
    <property type="entry name" value="GlmS/AgaS_SIS"/>
</dbReference>
<dbReference type="Pfam" id="PF13522">
    <property type="entry name" value="GATase_6"/>
    <property type="match status" value="1"/>
</dbReference>
<keyword evidence="8" id="KW-0677">Repeat</keyword>
<feature type="domain" description="SIS" evidence="12">
    <location>
        <begin position="459"/>
        <end position="599"/>
    </location>
</feature>
<dbReference type="GO" id="GO:0097367">
    <property type="term" value="F:carbohydrate derivative binding"/>
    <property type="evidence" value="ECO:0007669"/>
    <property type="project" value="InterPro"/>
</dbReference>
<dbReference type="InterPro" id="IPR001347">
    <property type="entry name" value="SIS_dom"/>
</dbReference>
<feature type="active site" description="For Fru-6P isomerization activity" evidence="10">
    <location>
        <position position="604"/>
    </location>
</feature>
<comment type="function">
    <text evidence="10">Catalyzes the first step in hexosamine metabolism, converting fructose-6P into glucosamine-6P using glutamine as a nitrogen source.</text>
</comment>
<evidence type="ECO:0000256" key="8">
    <source>
        <dbReference type="ARBA" id="ARBA00022737"/>
    </source>
</evidence>
<evidence type="ECO:0000256" key="6">
    <source>
        <dbReference type="ARBA" id="ARBA00022576"/>
    </source>
</evidence>